<protein>
    <submittedName>
        <fullName evidence="6">Molecular chaperone DnaK</fullName>
    </submittedName>
</protein>
<dbReference type="OrthoDB" id="1121111at2"/>
<organism evidence="6 7">
    <name type="scientific">Hyphococcus luteus</name>
    <dbReference type="NCBI Taxonomy" id="2058213"/>
    <lineage>
        <taxon>Bacteria</taxon>
        <taxon>Pseudomonadati</taxon>
        <taxon>Pseudomonadota</taxon>
        <taxon>Alphaproteobacteria</taxon>
        <taxon>Parvularculales</taxon>
        <taxon>Parvularculaceae</taxon>
        <taxon>Hyphococcus</taxon>
    </lineage>
</organism>
<evidence type="ECO:0000256" key="3">
    <source>
        <dbReference type="ARBA" id="ARBA00022833"/>
    </source>
</evidence>
<proteinExistence type="predicted"/>
<dbReference type="Pfam" id="PF01258">
    <property type="entry name" value="zf-dskA_traR"/>
    <property type="match status" value="1"/>
</dbReference>
<evidence type="ECO:0000259" key="5">
    <source>
        <dbReference type="Pfam" id="PF01258"/>
    </source>
</evidence>
<evidence type="ECO:0000313" key="7">
    <source>
        <dbReference type="Proteomes" id="UP000239504"/>
    </source>
</evidence>
<dbReference type="Proteomes" id="UP000239504">
    <property type="component" value="Unassembled WGS sequence"/>
</dbReference>
<dbReference type="InterPro" id="IPR037187">
    <property type="entry name" value="DnaK_N"/>
</dbReference>
<dbReference type="SUPFAM" id="SSF109635">
    <property type="entry name" value="DnaK suppressor protein DksA, alpha-hairpin domain"/>
    <property type="match status" value="1"/>
</dbReference>
<dbReference type="SUPFAM" id="SSF57716">
    <property type="entry name" value="Glucocorticoid receptor-like (DNA-binding domain)"/>
    <property type="match status" value="1"/>
</dbReference>
<dbReference type="AlphaFoldDB" id="A0A2S7K8V1"/>
<keyword evidence="2" id="KW-0863">Zinc-finger</keyword>
<dbReference type="InterPro" id="IPR000962">
    <property type="entry name" value="Znf_DskA_TraR"/>
</dbReference>
<feature type="zinc finger region" description="dksA C4-type" evidence="4">
    <location>
        <begin position="85"/>
        <end position="109"/>
    </location>
</feature>
<keyword evidence="7" id="KW-1185">Reference proteome</keyword>
<dbReference type="PROSITE" id="PS51128">
    <property type="entry name" value="ZF_DKSA_2"/>
    <property type="match status" value="1"/>
</dbReference>
<evidence type="ECO:0000256" key="2">
    <source>
        <dbReference type="ARBA" id="ARBA00022771"/>
    </source>
</evidence>
<dbReference type="RefSeq" id="WP_104828572.1">
    <property type="nucleotide sequence ID" value="NZ_PJCH01000003.1"/>
</dbReference>
<feature type="domain" description="Zinc finger DksA/TraR C4-type" evidence="5">
    <location>
        <begin position="80"/>
        <end position="112"/>
    </location>
</feature>
<reference evidence="6 7" key="1">
    <citation type="submission" date="2017-12" db="EMBL/GenBank/DDBJ databases">
        <authorList>
            <person name="Hurst M.R.H."/>
        </authorList>
    </citation>
    <scope>NUCLEOTIDE SEQUENCE [LARGE SCALE GENOMIC DNA]</scope>
    <source>
        <strain evidence="6 7">SY-3-19</strain>
    </source>
</reference>
<accession>A0A2S7K8V1</accession>
<dbReference type="PANTHER" id="PTHR33823">
    <property type="entry name" value="RNA POLYMERASE-BINDING TRANSCRIPTION FACTOR DKSA-RELATED"/>
    <property type="match status" value="1"/>
</dbReference>
<dbReference type="PANTHER" id="PTHR33823:SF4">
    <property type="entry name" value="GENERAL STRESS PROTEIN 16O"/>
    <property type="match status" value="1"/>
</dbReference>
<dbReference type="EMBL" id="PJCH01000003">
    <property type="protein sequence ID" value="PQA88935.1"/>
    <property type="molecule type" value="Genomic_DNA"/>
</dbReference>
<evidence type="ECO:0000313" key="6">
    <source>
        <dbReference type="EMBL" id="PQA88935.1"/>
    </source>
</evidence>
<gene>
    <name evidence="6" type="ORF">CW354_03005</name>
</gene>
<dbReference type="GO" id="GO:0008270">
    <property type="term" value="F:zinc ion binding"/>
    <property type="evidence" value="ECO:0007669"/>
    <property type="project" value="UniProtKB-KW"/>
</dbReference>
<name>A0A2S7K8V1_9PROT</name>
<keyword evidence="3" id="KW-0862">Zinc</keyword>
<comment type="caution">
    <text evidence="6">The sequence shown here is derived from an EMBL/GenBank/DDBJ whole genome shotgun (WGS) entry which is preliminary data.</text>
</comment>
<dbReference type="Gene3D" id="1.20.120.910">
    <property type="entry name" value="DksA, coiled-coil domain"/>
    <property type="match status" value="1"/>
</dbReference>
<evidence type="ECO:0000256" key="4">
    <source>
        <dbReference type="PROSITE-ProRule" id="PRU00510"/>
    </source>
</evidence>
<sequence length="113" mass="12501">MDQATLDHFRAKLEARREELQSLSAGAKDSRKPVELDQQSVGRLSRQDALQQQAMANAQEARRIGELRRIEAALARIEDGEYGYCAECGEEIAPKRLEIDLTATRCAPCAGKG</sequence>
<evidence type="ECO:0000256" key="1">
    <source>
        <dbReference type="ARBA" id="ARBA00022723"/>
    </source>
</evidence>
<keyword evidence="1" id="KW-0479">Metal-binding</keyword>